<evidence type="ECO:0000313" key="3">
    <source>
        <dbReference type="EMBL" id="QEL65392.1"/>
    </source>
</evidence>
<keyword evidence="2" id="KW-0067">ATP-binding</keyword>
<keyword evidence="4" id="KW-1185">Reference proteome</keyword>
<evidence type="ECO:0000313" key="4">
    <source>
        <dbReference type="Proteomes" id="UP000323671"/>
    </source>
</evidence>
<dbReference type="CDD" id="cd05387">
    <property type="entry name" value="BY-kinase"/>
    <property type="match status" value="1"/>
</dbReference>
<dbReference type="NCBIfam" id="TIGR03029">
    <property type="entry name" value="EpsG"/>
    <property type="match status" value="1"/>
</dbReference>
<reference evidence="3 4" key="1">
    <citation type="submission" date="2017-07" db="EMBL/GenBank/DDBJ databases">
        <title>Complete genome sequence of Oryzomicrobium terrae TPP412.</title>
        <authorList>
            <person name="Chiu L.-W."/>
            <person name="Lo K.-J."/>
            <person name="Tsai Y.-M."/>
            <person name="Lin S.-S."/>
            <person name="Kuo C.-H."/>
            <person name="Liu C.-T."/>
        </authorList>
    </citation>
    <scope>NUCLEOTIDE SEQUENCE [LARGE SCALE GENOMIC DNA]</scope>
    <source>
        <strain evidence="3 4">TPP412</strain>
    </source>
</reference>
<gene>
    <name evidence="3" type="primary">gumA</name>
    <name evidence="3" type="ORF">OTERR_19160</name>
</gene>
<dbReference type="KEGG" id="otr:OTERR_19160"/>
<dbReference type="InterPro" id="IPR017479">
    <property type="entry name" value="Tyr_kinase_chain_length_EpsG"/>
</dbReference>
<dbReference type="EMBL" id="CP022579">
    <property type="protein sequence ID" value="QEL65392.1"/>
    <property type="molecule type" value="Genomic_DNA"/>
</dbReference>
<organism evidence="3 4">
    <name type="scientific">Oryzomicrobium terrae</name>
    <dbReference type="NCBI Taxonomy" id="1735038"/>
    <lineage>
        <taxon>Bacteria</taxon>
        <taxon>Pseudomonadati</taxon>
        <taxon>Pseudomonadota</taxon>
        <taxon>Betaproteobacteria</taxon>
        <taxon>Rhodocyclales</taxon>
        <taxon>Rhodocyclaceae</taxon>
        <taxon>Oryzomicrobium</taxon>
    </lineage>
</organism>
<name>A0A5C1E8V7_9RHOO</name>
<dbReference type="InterPro" id="IPR027417">
    <property type="entry name" value="P-loop_NTPase"/>
</dbReference>
<protein>
    <submittedName>
        <fullName evidence="3">Putative polysaccharide export protein</fullName>
    </submittedName>
</protein>
<proteinExistence type="predicted"/>
<dbReference type="PANTHER" id="PTHR32309:SF31">
    <property type="entry name" value="CAPSULAR EXOPOLYSACCHARIDE FAMILY"/>
    <property type="match status" value="1"/>
</dbReference>
<dbReference type="GO" id="GO:0005524">
    <property type="term" value="F:ATP binding"/>
    <property type="evidence" value="ECO:0007669"/>
    <property type="project" value="UniProtKB-KW"/>
</dbReference>
<evidence type="ECO:0000256" key="2">
    <source>
        <dbReference type="ARBA" id="ARBA00022840"/>
    </source>
</evidence>
<dbReference type="SUPFAM" id="SSF160246">
    <property type="entry name" value="EspE N-terminal domain-like"/>
    <property type="match status" value="1"/>
</dbReference>
<dbReference type="Proteomes" id="UP000323671">
    <property type="component" value="Chromosome"/>
</dbReference>
<dbReference type="PANTHER" id="PTHR32309">
    <property type="entry name" value="TYROSINE-PROTEIN KINASE"/>
    <property type="match status" value="1"/>
</dbReference>
<dbReference type="SUPFAM" id="SSF52540">
    <property type="entry name" value="P-loop containing nucleoside triphosphate hydrolases"/>
    <property type="match status" value="1"/>
</dbReference>
<accession>A0A5C1E8V7</accession>
<dbReference type="InterPro" id="IPR005702">
    <property type="entry name" value="Wzc-like_C"/>
</dbReference>
<dbReference type="Gene3D" id="1.10.40.70">
    <property type="match status" value="1"/>
</dbReference>
<dbReference type="InterPro" id="IPR037257">
    <property type="entry name" value="T2SS_E_N_sf"/>
</dbReference>
<sequence length="302" mass="31803">MDMNAAYIVPGGRPPPGGAGNDRAMGAILVDAGRLTPEDAEIILRNQRDEGLRFGDAALRLGLLSEEDIQFALSRQFDYPYLAPGDLSVSKELVAAFSPFTPLVEQLRALRSQLMLRWFDGEPGSSSARRILPILSPGHGEGRSFIAANLAVVFSQLGERTLLIDADLRSPHQADIFHLENRVGLSSILAGRAGLADAVVRIGALVDLSVLPSGPIPPNPQELLSRPQFNSLLNDVACNFDVILLDTPAAALYADASALAGRAGGAVLVARKGMTLAADLAGLGRSLQQAGIAVVGTVLNDD</sequence>
<dbReference type="AlphaFoldDB" id="A0A5C1E8V7"/>
<dbReference type="InterPro" id="IPR050445">
    <property type="entry name" value="Bact_polysacc_biosynth/exp"/>
</dbReference>
<dbReference type="NCBIfam" id="TIGR01007">
    <property type="entry name" value="eps_fam"/>
    <property type="match status" value="1"/>
</dbReference>
<dbReference type="RefSeq" id="WP_246154110.1">
    <property type="nucleotide sequence ID" value="NZ_CP022579.1"/>
</dbReference>
<dbReference type="Gene3D" id="3.40.50.300">
    <property type="entry name" value="P-loop containing nucleotide triphosphate hydrolases"/>
    <property type="match status" value="1"/>
</dbReference>
<evidence type="ECO:0000256" key="1">
    <source>
        <dbReference type="ARBA" id="ARBA00022741"/>
    </source>
</evidence>
<keyword evidence="1" id="KW-0547">Nucleotide-binding</keyword>